<gene>
    <name evidence="2" type="ORF">TUM4438_43150</name>
</gene>
<dbReference type="EMBL" id="BPEY01000140">
    <property type="protein sequence ID" value="GIU51920.1"/>
    <property type="molecule type" value="Genomic_DNA"/>
</dbReference>
<feature type="region of interest" description="Disordered" evidence="1">
    <location>
        <begin position="1"/>
        <end position="37"/>
    </location>
</feature>
<reference evidence="2" key="1">
    <citation type="submission" date="2021-05" db="EMBL/GenBank/DDBJ databases">
        <title>Molecular characterization for Shewanella algae harboring chromosomal blaOXA-55-like strains isolated from clinical and environment sample.</title>
        <authorList>
            <person name="Ohama Y."/>
            <person name="Aoki K."/>
            <person name="Harada S."/>
            <person name="Moriya K."/>
            <person name="Ishii Y."/>
            <person name="Tateda K."/>
        </authorList>
    </citation>
    <scope>NUCLEOTIDE SEQUENCE</scope>
    <source>
        <strain evidence="2">JCM 11563</strain>
    </source>
</reference>
<protein>
    <submittedName>
        <fullName evidence="2">Uncharacterized protein</fullName>
    </submittedName>
</protein>
<feature type="compositionally biased region" description="Polar residues" evidence="1">
    <location>
        <begin position="9"/>
        <end position="21"/>
    </location>
</feature>
<sequence length="120" mass="13325">MSKAPGWMNSAQNNKTGNTVGTVAEVTQKRKKPGPKKSVVLRKNRIIKISDNRSNDIDTLEAKLKNLGIPLTRGRSETIELALSVLNSMIENPDKSLNGEQWINYVKEITGQEDKDSSDM</sequence>
<dbReference type="Proteomes" id="UP000887104">
    <property type="component" value="Unassembled WGS sequence"/>
</dbReference>
<comment type="caution">
    <text evidence="2">The sequence shown here is derived from an EMBL/GenBank/DDBJ whole genome shotgun (WGS) entry which is preliminary data.</text>
</comment>
<dbReference type="RefSeq" id="WP_220783278.1">
    <property type="nucleotide sequence ID" value="NZ_BPEY01000140.1"/>
</dbReference>
<evidence type="ECO:0000313" key="3">
    <source>
        <dbReference type="Proteomes" id="UP000887104"/>
    </source>
</evidence>
<name>A0ABQ4PR48_9GAMM</name>
<evidence type="ECO:0000313" key="2">
    <source>
        <dbReference type="EMBL" id="GIU51920.1"/>
    </source>
</evidence>
<accession>A0ABQ4PR48</accession>
<keyword evidence="3" id="KW-1185">Reference proteome</keyword>
<evidence type="ECO:0000256" key="1">
    <source>
        <dbReference type="SAM" id="MobiDB-lite"/>
    </source>
</evidence>
<organism evidence="2 3">
    <name type="scientific">Shewanella sairae</name>
    <dbReference type="NCBI Taxonomy" id="190310"/>
    <lineage>
        <taxon>Bacteria</taxon>
        <taxon>Pseudomonadati</taxon>
        <taxon>Pseudomonadota</taxon>
        <taxon>Gammaproteobacteria</taxon>
        <taxon>Alteromonadales</taxon>
        <taxon>Shewanellaceae</taxon>
        <taxon>Shewanella</taxon>
    </lineage>
</organism>
<proteinExistence type="predicted"/>